<dbReference type="PANTHER" id="PTHR20961">
    <property type="entry name" value="GLYCOSYLTRANSFERASE"/>
    <property type="match status" value="1"/>
</dbReference>
<dbReference type="InterPro" id="IPR007657">
    <property type="entry name" value="Glycosyltransferase_61"/>
</dbReference>
<evidence type="ECO:0000256" key="2">
    <source>
        <dbReference type="ARBA" id="ARBA00022679"/>
    </source>
</evidence>
<dbReference type="InterPro" id="IPR049625">
    <property type="entry name" value="Glyco_transf_61_cat"/>
</dbReference>
<evidence type="ECO:0000256" key="3">
    <source>
        <dbReference type="ARBA" id="ARBA00023180"/>
    </source>
</evidence>
<dbReference type="RefSeq" id="WP_120059331.1">
    <property type="nucleotide sequence ID" value="NZ_QYRP01000002.1"/>
</dbReference>
<comment type="caution">
    <text evidence="5">The sequence shown here is derived from an EMBL/GenBank/DDBJ whole genome shotgun (WGS) entry which is preliminary data.</text>
</comment>
<evidence type="ECO:0000256" key="1">
    <source>
        <dbReference type="ARBA" id="ARBA00022676"/>
    </source>
</evidence>
<dbReference type="GO" id="GO:0016757">
    <property type="term" value="F:glycosyltransferase activity"/>
    <property type="evidence" value="ECO:0007669"/>
    <property type="project" value="UniProtKB-KW"/>
</dbReference>
<evidence type="ECO:0000259" key="4">
    <source>
        <dbReference type="Pfam" id="PF04577"/>
    </source>
</evidence>
<dbReference type="AlphaFoldDB" id="A0A3A5H669"/>
<dbReference type="Proteomes" id="UP000276542">
    <property type="component" value="Unassembled WGS sequence"/>
</dbReference>
<accession>A0A3A5H669</accession>
<feature type="domain" description="Glycosyltransferase 61 catalytic" evidence="4">
    <location>
        <begin position="167"/>
        <end position="337"/>
    </location>
</feature>
<proteinExistence type="predicted"/>
<protein>
    <submittedName>
        <fullName evidence="5">Glycosyltransferase family 61 protein</fullName>
    </submittedName>
</protein>
<sequence length="402" mass="44208">MALPTRLQPYWPLFKRLHRLLTLLAGLVFRRTSFLFGDRGVPTRATETSVETARREPGTVTVHHGGPAETIHRSAVTGTPADHWVFTGGRDATVPARYTLEIAGGRITGDFGATTTPKKRLDYQTSGYFGLSSWREHPVFLRPTLGTVEHVPGTVLSLTTRGAAANYYHFMYDAIARYGVFEESLAGTQIDAVIVPHATRYQKQLLELAGIEGPWLQPRANHTFTADRLLVPSTPNQALDAPRSAVSWLRKRLPATGNGDTPRRLFVTRGNKPGTRRYVEEAALRPWLEKNEFVVVDPGTLSVQQQIDHFAGAEIVVGPHGAGLTNITFCPPGAKVLELFAASYVHLGLRNIAEATDCIDYQYLTAEGDHPAGKPMLGIYDDVSIPPERVIETIRSMIGRPG</sequence>
<dbReference type="EMBL" id="QYRP01000002">
    <property type="protein sequence ID" value="RJS45431.1"/>
    <property type="molecule type" value="Genomic_DNA"/>
</dbReference>
<organism evidence="5 6">
    <name type="scientific">Nocardioides cavernaquae</name>
    <dbReference type="NCBI Taxonomy" id="2321396"/>
    <lineage>
        <taxon>Bacteria</taxon>
        <taxon>Bacillati</taxon>
        <taxon>Actinomycetota</taxon>
        <taxon>Actinomycetes</taxon>
        <taxon>Propionibacteriales</taxon>
        <taxon>Nocardioidaceae</taxon>
        <taxon>Nocardioides</taxon>
    </lineage>
</organism>
<dbReference type="OrthoDB" id="288504at2"/>
<keyword evidence="3" id="KW-0325">Glycoprotein</keyword>
<reference evidence="6" key="1">
    <citation type="submission" date="2018-09" db="EMBL/GenBank/DDBJ databases">
        <authorList>
            <person name="Zhu H."/>
        </authorList>
    </citation>
    <scope>NUCLEOTIDE SEQUENCE [LARGE SCALE GENOMIC DNA]</scope>
    <source>
        <strain evidence="6">K1W22B-1</strain>
    </source>
</reference>
<keyword evidence="2 5" id="KW-0808">Transferase</keyword>
<evidence type="ECO:0000313" key="6">
    <source>
        <dbReference type="Proteomes" id="UP000276542"/>
    </source>
</evidence>
<keyword evidence="6" id="KW-1185">Reference proteome</keyword>
<keyword evidence="1" id="KW-0328">Glycosyltransferase</keyword>
<gene>
    <name evidence="5" type="ORF">D4739_03805</name>
</gene>
<name>A0A3A5H669_9ACTN</name>
<dbReference type="Pfam" id="PF04577">
    <property type="entry name" value="Glyco_transf_61"/>
    <property type="match status" value="1"/>
</dbReference>
<evidence type="ECO:0000313" key="5">
    <source>
        <dbReference type="EMBL" id="RJS45431.1"/>
    </source>
</evidence>